<dbReference type="PANTHER" id="PTHR20835:SF0">
    <property type="entry name" value="E3 UBIQUITIN-PROTEIN LIGASE PPP1R11"/>
    <property type="match status" value="1"/>
</dbReference>
<feature type="region of interest" description="Disordered" evidence="3">
    <location>
        <begin position="85"/>
        <end position="107"/>
    </location>
</feature>
<dbReference type="EMBL" id="JAWDGP010004202">
    <property type="protein sequence ID" value="KAK3766709.1"/>
    <property type="molecule type" value="Genomic_DNA"/>
</dbReference>
<evidence type="ECO:0000313" key="4">
    <source>
        <dbReference type="EMBL" id="KAK3766709.1"/>
    </source>
</evidence>
<dbReference type="Pfam" id="PF07491">
    <property type="entry name" value="PPI_Ypi1"/>
    <property type="match status" value="1"/>
</dbReference>
<proteinExistence type="predicted"/>
<protein>
    <recommendedName>
        <fullName evidence="1">E3 ubiquitin-protein ligase PPP1R11</fullName>
    </recommendedName>
    <alternativeName>
        <fullName evidence="2">Protein phosphatase 1 regulatory subunit 11</fullName>
    </alternativeName>
</protein>
<comment type="caution">
    <text evidence="4">The sequence shown here is derived from an EMBL/GenBank/DDBJ whole genome shotgun (WGS) entry which is preliminary data.</text>
</comment>
<reference evidence="4" key="1">
    <citation type="journal article" date="2023" name="G3 (Bethesda)">
        <title>A reference genome for the long-term kleptoplast-retaining sea slug Elysia crispata morphotype clarki.</title>
        <authorList>
            <person name="Eastman K.E."/>
            <person name="Pendleton A.L."/>
            <person name="Shaikh M.A."/>
            <person name="Suttiyut T."/>
            <person name="Ogas R."/>
            <person name="Tomko P."/>
            <person name="Gavelis G."/>
            <person name="Widhalm J.R."/>
            <person name="Wisecaver J.H."/>
        </authorList>
    </citation>
    <scope>NUCLEOTIDE SEQUENCE</scope>
    <source>
        <strain evidence="4">ECLA1</strain>
    </source>
</reference>
<evidence type="ECO:0000256" key="3">
    <source>
        <dbReference type="SAM" id="MobiDB-lite"/>
    </source>
</evidence>
<feature type="compositionally biased region" description="Acidic residues" evidence="3">
    <location>
        <begin position="89"/>
        <end position="98"/>
    </location>
</feature>
<name>A0AAE1DDH4_9GAST</name>
<feature type="region of interest" description="Disordered" evidence="3">
    <location>
        <begin position="1"/>
        <end position="22"/>
    </location>
</feature>
<dbReference type="GO" id="GO:0005634">
    <property type="term" value="C:nucleus"/>
    <property type="evidence" value="ECO:0007669"/>
    <property type="project" value="TreeGrafter"/>
</dbReference>
<evidence type="ECO:0000256" key="2">
    <source>
        <dbReference type="ARBA" id="ARBA00031039"/>
    </source>
</evidence>
<dbReference type="Proteomes" id="UP001283361">
    <property type="component" value="Unassembled WGS sequence"/>
</dbReference>
<evidence type="ECO:0000256" key="1">
    <source>
        <dbReference type="ARBA" id="ARBA00021994"/>
    </source>
</evidence>
<organism evidence="4 5">
    <name type="scientific">Elysia crispata</name>
    <name type="common">lettuce slug</name>
    <dbReference type="NCBI Taxonomy" id="231223"/>
    <lineage>
        <taxon>Eukaryota</taxon>
        <taxon>Metazoa</taxon>
        <taxon>Spiralia</taxon>
        <taxon>Lophotrochozoa</taxon>
        <taxon>Mollusca</taxon>
        <taxon>Gastropoda</taxon>
        <taxon>Heterobranchia</taxon>
        <taxon>Euthyneura</taxon>
        <taxon>Panpulmonata</taxon>
        <taxon>Sacoglossa</taxon>
        <taxon>Placobranchoidea</taxon>
        <taxon>Plakobranchidae</taxon>
        <taxon>Elysia</taxon>
    </lineage>
</organism>
<evidence type="ECO:0000313" key="5">
    <source>
        <dbReference type="Proteomes" id="UP001283361"/>
    </source>
</evidence>
<feature type="region of interest" description="Disordered" evidence="3">
    <location>
        <begin position="122"/>
        <end position="173"/>
    </location>
</feature>
<dbReference type="AlphaFoldDB" id="A0AAE1DDH4"/>
<dbReference type="GO" id="GO:0004865">
    <property type="term" value="F:protein serine/threonine phosphatase inhibitor activity"/>
    <property type="evidence" value="ECO:0007669"/>
    <property type="project" value="InterPro"/>
</dbReference>
<dbReference type="InterPro" id="IPR011107">
    <property type="entry name" value="PPI_Ypi1"/>
</dbReference>
<keyword evidence="5" id="KW-1185">Reference proteome</keyword>
<dbReference type="GO" id="GO:0008157">
    <property type="term" value="F:protein phosphatase 1 binding"/>
    <property type="evidence" value="ECO:0007669"/>
    <property type="project" value="TreeGrafter"/>
</dbReference>
<accession>A0AAE1DDH4</accession>
<sequence length="173" mass="19802">MAESKPNQNQMNCIPSGNECPQTTQTETVEILEERQSPPVLTLRLQQPGRQDHRVKWTSDTVDNEFMGKKKSKCCCIYEKPKVFGESDTSSDEEDGDDACTPHCRGHKKKCYRHHKKGYHHCDHDHNDDDGAQDHHGGYDNDNMAGPSRSNQFSDGQDKNLRRFSSDHKSDFH</sequence>
<gene>
    <name evidence="4" type="ORF">RRG08_046006</name>
</gene>
<feature type="compositionally biased region" description="Basic and acidic residues" evidence="3">
    <location>
        <begin position="156"/>
        <end position="173"/>
    </location>
</feature>
<dbReference type="PANTHER" id="PTHR20835">
    <property type="entry name" value="E3 UBIQUITIN-PROTEIN LIGASE PPP1R11-RELATED"/>
    <property type="match status" value="1"/>
</dbReference>
<feature type="compositionally biased region" description="Basic and acidic residues" evidence="3">
    <location>
        <begin position="122"/>
        <end position="139"/>
    </location>
</feature>